<comment type="caution">
    <text evidence="1">The sequence shown here is derived from an EMBL/GenBank/DDBJ whole genome shotgun (WGS) entry which is preliminary data.</text>
</comment>
<evidence type="ECO:0000313" key="2">
    <source>
        <dbReference type="Proteomes" id="UP001162483"/>
    </source>
</evidence>
<accession>A0ABN9EBA6</accession>
<sequence length="43" mass="4909">MNLHGNFLQPFSSEDAPVEVLMSVLMSMDGLDISVRWLQFHLC</sequence>
<dbReference type="EMBL" id="CATNWA010015241">
    <property type="protein sequence ID" value="CAI9581117.1"/>
    <property type="molecule type" value="Genomic_DNA"/>
</dbReference>
<name>A0ABN9EBA6_9NEOB</name>
<reference evidence="1" key="1">
    <citation type="submission" date="2023-05" db="EMBL/GenBank/DDBJ databases">
        <authorList>
            <person name="Stuckert A."/>
        </authorList>
    </citation>
    <scope>NUCLEOTIDE SEQUENCE</scope>
</reference>
<proteinExistence type="predicted"/>
<protein>
    <submittedName>
        <fullName evidence="1">Uncharacterized protein</fullName>
    </submittedName>
</protein>
<keyword evidence="2" id="KW-1185">Reference proteome</keyword>
<dbReference type="Proteomes" id="UP001162483">
    <property type="component" value="Unassembled WGS sequence"/>
</dbReference>
<evidence type="ECO:0000313" key="1">
    <source>
        <dbReference type="EMBL" id="CAI9581117.1"/>
    </source>
</evidence>
<organism evidence="1 2">
    <name type="scientific">Staurois parvus</name>
    <dbReference type="NCBI Taxonomy" id="386267"/>
    <lineage>
        <taxon>Eukaryota</taxon>
        <taxon>Metazoa</taxon>
        <taxon>Chordata</taxon>
        <taxon>Craniata</taxon>
        <taxon>Vertebrata</taxon>
        <taxon>Euteleostomi</taxon>
        <taxon>Amphibia</taxon>
        <taxon>Batrachia</taxon>
        <taxon>Anura</taxon>
        <taxon>Neobatrachia</taxon>
        <taxon>Ranoidea</taxon>
        <taxon>Ranidae</taxon>
        <taxon>Staurois</taxon>
    </lineage>
</organism>
<gene>
    <name evidence="1" type="ORF">SPARVUS_LOCUS9398613</name>
</gene>